<proteinExistence type="predicted"/>
<gene>
    <name evidence="1" type="ORF">L227DRAFT_347305</name>
</gene>
<name>A0A5C2RUX3_9APHY</name>
<dbReference type="Proteomes" id="UP000313359">
    <property type="component" value="Unassembled WGS sequence"/>
</dbReference>
<evidence type="ECO:0000313" key="2">
    <source>
        <dbReference type="Proteomes" id="UP000313359"/>
    </source>
</evidence>
<organism evidence="1 2">
    <name type="scientific">Lentinus tigrinus ALCF2SS1-6</name>
    <dbReference type="NCBI Taxonomy" id="1328759"/>
    <lineage>
        <taxon>Eukaryota</taxon>
        <taxon>Fungi</taxon>
        <taxon>Dikarya</taxon>
        <taxon>Basidiomycota</taxon>
        <taxon>Agaricomycotina</taxon>
        <taxon>Agaricomycetes</taxon>
        <taxon>Polyporales</taxon>
        <taxon>Polyporaceae</taxon>
        <taxon>Lentinus</taxon>
    </lineage>
</organism>
<keyword evidence="2" id="KW-1185">Reference proteome</keyword>
<reference evidence="1" key="1">
    <citation type="journal article" date="2018" name="Genome Biol. Evol.">
        <title>Genomics and development of Lentinus tigrinus, a white-rot wood-decaying mushroom with dimorphic fruiting bodies.</title>
        <authorList>
            <person name="Wu B."/>
            <person name="Xu Z."/>
            <person name="Knudson A."/>
            <person name="Carlson A."/>
            <person name="Chen N."/>
            <person name="Kovaka S."/>
            <person name="LaButti K."/>
            <person name="Lipzen A."/>
            <person name="Pennachio C."/>
            <person name="Riley R."/>
            <person name="Schakwitz W."/>
            <person name="Umezawa K."/>
            <person name="Ohm R.A."/>
            <person name="Grigoriev I.V."/>
            <person name="Nagy L.G."/>
            <person name="Gibbons J."/>
            <person name="Hibbett D."/>
        </authorList>
    </citation>
    <scope>NUCLEOTIDE SEQUENCE [LARGE SCALE GENOMIC DNA]</scope>
    <source>
        <strain evidence="1">ALCF2SS1-6</strain>
    </source>
</reference>
<accession>A0A5C2RUX3</accession>
<protein>
    <submittedName>
        <fullName evidence="1">Uncharacterized protein</fullName>
    </submittedName>
</protein>
<evidence type="ECO:0000313" key="1">
    <source>
        <dbReference type="EMBL" id="RPD54470.1"/>
    </source>
</evidence>
<dbReference type="EMBL" id="ML122305">
    <property type="protein sequence ID" value="RPD54470.1"/>
    <property type="molecule type" value="Genomic_DNA"/>
</dbReference>
<sequence>MGGAGERDEHWLQPGLLIALTRPLLLPPPPPLLVLDAFPPAGQLKTQLLGTQHGHWKMDLVRNKSSSRHPRPCRRTSGSHRLRCGCEAVWSREFWQYLVSVRSFTPRTWLAIPLKTDRSYEVVEGALPSFRQSVGRTFEIQSLHDASELSPMSLWNSLSAAQNGRPCHISQPPPRTGTSVLLPGSRIVKGHSPALVNITGPSPHAWISLQADPVFSQGRMSGSCPSFACSSRTSYSIMFSRMSDQSPAVCADAGTH</sequence>
<dbReference type="AlphaFoldDB" id="A0A5C2RUX3"/>